<name>A0AAP0JH53_9MAGN</name>
<organism evidence="1 2">
    <name type="scientific">Stephania cephalantha</name>
    <dbReference type="NCBI Taxonomy" id="152367"/>
    <lineage>
        <taxon>Eukaryota</taxon>
        <taxon>Viridiplantae</taxon>
        <taxon>Streptophyta</taxon>
        <taxon>Embryophyta</taxon>
        <taxon>Tracheophyta</taxon>
        <taxon>Spermatophyta</taxon>
        <taxon>Magnoliopsida</taxon>
        <taxon>Ranunculales</taxon>
        <taxon>Menispermaceae</taxon>
        <taxon>Menispermoideae</taxon>
        <taxon>Cissampelideae</taxon>
        <taxon>Stephania</taxon>
    </lineage>
</organism>
<dbReference type="AlphaFoldDB" id="A0AAP0JH53"/>
<protein>
    <submittedName>
        <fullName evidence="1">Uncharacterized protein</fullName>
    </submittedName>
</protein>
<comment type="caution">
    <text evidence="1">The sequence shown here is derived from an EMBL/GenBank/DDBJ whole genome shotgun (WGS) entry which is preliminary data.</text>
</comment>
<keyword evidence="2" id="KW-1185">Reference proteome</keyword>
<proteinExistence type="predicted"/>
<evidence type="ECO:0000313" key="2">
    <source>
        <dbReference type="Proteomes" id="UP001419268"/>
    </source>
</evidence>
<sequence length="114" mass="13333">MNEEEYWKKRSHVEWLKSRDRNTTFFHAVVKGRHRKNTILSIRNGEGRIVSEQVGMMGTAEKYFGEIFRTRGGGEDFSALGDLTHELLNRSGGELDREFSEEEVYRALKEMHPK</sequence>
<reference evidence="1 2" key="1">
    <citation type="submission" date="2024-01" db="EMBL/GenBank/DDBJ databases">
        <title>Genome assemblies of Stephania.</title>
        <authorList>
            <person name="Yang L."/>
        </authorList>
    </citation>
    <scope>NUCLEOTIDE SEQUENCE [LARGE SCALE GENOMIC DNA]</scope>
    <source>
        <strain evidence="1">JXDWG</strain>
        <tissue evidence="1">Leaf</tissue>
    </source>
</reference>
<dbReference type="EMBL" id="JBBNAG010000005">
    <property type="protein sequence ID" value="KAK9133068.1"/>
    <property type="molecule type" value="Genomic_DNA"/>
</dbReference>
<gene>
    <name evidence="1" type="ORF">Scep_012596</name>
</gene>
<evidence type="ECO:0000313" key="1">
    <source>
        <dbReference type="EMBL" id="KAK9133068.1"/>
    </source>
</evidence>
<dbReference type="Proteomes" id="UP001419268">
    <property type="component" value="Unassembled WGS sequence"/>
</dbReference>
<accession>A0AAP0JH53</accession>